<accession>A0ABR7Q5K1</accession>
<protein>
    <submittedName>
        <fullName evidence="1">Uncharacterized protein</fullName>
    </submittedName>
</protein>
<reference evidence="1 2" key="1">
    <citation type="submission" date="2020-07" db="EMBL/GenBank/DDBJ databases">
        <title>Description of Kordia aestuariivivens sp. nov., isolated from a tidal flat.</title>
        <authorList>
            <person name="Park S."/>
            <person name="Yoon J.-H."/>
        </authorList>
    </citation>
    <scope>NUCLEOTIDE SEQUENCE [LARGE SCALE GENOMIC DNA]</scope>
    <source>
        <strain evidence="1 2">YSTF-M3</strain>
    </source>
</reference>
<proteinExistence type="predicted"/>
<name>A0ABR7Q5K1_9FLAO</name>
<evidence type="ECO:0000313" key="2">
    <source>
        <dbReference type="Proteomes" id="UP000619238"/>
    </source>
</evidence>
<keyword evidence="2" id="KW-1185">Reference proteome</keyword>
<gene>
    <name evidence="1" type="ORF">H2O64_04090</name>
</gene>
<organism evidence="1 2">
    <name type="scientific">Kordia aestuariivivens</name>
    <dbReference type="NCBI Taxonomy" id="2759037"/>
    <lineage>
        <taxon>Bacteria</taxon>
        <taxon>Pseudomonadati</taxon>
        <taxon>Bacteroidota</taxon>
        <taxon>Flavobacteriia</taxon>
        <taxon>Flavobacteriales</taxon>
        <taxon>Flavobacteriaceae</taxon>
        <taxon>Kordia</taxon>
    </lineage>
</organism>
<evidence type="ECO:0000313" key="1">
    <source>
        <dbReference type="EMBL" id="MBC8753836.1"/>
    </source>
</evidence>
<comment type="caution">
    <text evidence="1">The sequence shown here is derived from an EMBL/GenBank/DDBJ whole genome shotgun (WGS) entry which is preliminary data.</text>
</comment>
<dbReference type="EMBL" id="JACGWS010000002">
    <property type="protein sequence ID" value="MBC8753836.1"/>
    <property type="molecule type" value="Genomic_DNA"/>
</dbReference>
<dbReference type="Proteomes" id="UP000619238">
    <property type="component" value="Unassembled WGS sequence"/>
</dbReference>
<sequence length="90" mass="10304">MPEEDYLEIDCKHGKGIAAVVCCHHVASEVAVGFIEISTVPKDLQAWCYACEFFFLEENDKTEKFLKFNKAELVCEQCYAELKDVHQVLD</sequence>
<dbReference type="RefSeq" id="WP_187560873.1">
    <property type="nucleotide sequence ID" value="NZ_JACGWS010000002.1"/>
</dbReference>